<dbReference type="InterPro" id="IPR014001">
    <property type="entry name" value="Helicase_ATP-bd"/>
</dbReference>
<reference evidence="6 7" key="1">
    <citation type="journal article" date="2024" name="BMC Genomics">
        <title>De novo assembly and annotation of Popillia japonica's genome with initial clues to its potential as an invasive pest.</title>
        <authorList>
            <person name="Cucini C."/>
            <person name="Boschi S."/>
            <person name="Funari R."/>
            <person name="Cardaioli E."/>
            <person name="Iannotti N."/>
            <person name="Marturano G."/>
            <person name="Paoli F."/>
            <person name="Bruttini M."/>
            <person name="Carapelli A."/>
            <person name="Frati F."/>
            <person name="Nardi F."/>
        </authorList>
    </citation>
    <scope>NUCLEOTIDE SEQUENCE [LARGE SCALE GENOMIC DNA]</scope>
    <source>
        <strain evidence="6">DMR45628</strain>
    </source>
</reference>
<dbReference type="SUPFAM" id="SSF52540">
    <property type="entry name" value="P-loop containing nucleoside triphosphate hydrolases"/>
    <property type="match status" value="1"/>
</dbReference>
<dbReference type="GO" id="GO:0005524">
    <property type="term" value="F:ATP binding"/>
    <property type="evidence" value="ECO:0007669"/>
    <property type="project" value="UniProtKB-KW"/>
</dbReference>
<dbReference type="EMBL" id="JASPKY010000060">
    <property type="protein sequence ID" value="KAK9744291.1"/>
    <property type="molecule type" value="Genomic_DNA"/>
</dbReference>
<dbReference type="GO" id="GO:0003676">
    <property type="term" value="F:nucleic acid binding"/>
    <property type="evidence" value="ECO:0007669"/>
    <property type="project" value="InterPro"/>
</dbReference>
<dbReference type="Proteomes" id="UP001458880">
    <property type="component" value="Unassembled WGS sequence"/>
</dbReference>
<keyword evidence="4" id="KW-0067">ATP-binding</keyword>
<dbReference type="AlphaFoldDB" id="A0AAW1MD98"/>
<feature type="domain" description="Helicase ATP-binding" evidence="5">
    <location>
        <begin position="24"/>
        <end position="108"/>
    </location>
</feature>
<keyword evidence="3 6" id="KW-0347">Helicase</keyword>
<evidence type="ECO:0000256" key="1">
    <source>
        <dbReference type="ARBA" id="ARBA00022741"/>
    </source>
</evidence>
<dbReference type="InterPro" id="IPR050474">
    <property type="entry name" value="Hel308_SKI2-like"/>
</dbReference>
<dbReference type="PANTHER" id="PTHR47961">
    <property type="entry name" value="DNA POLYMERASE THETA, PUTATIVE (AFU_ORTHOLOGUE AFUA_1G05260)-RELATED"/>
    <property type="match status" value="1"/>
</dbReference>
<evidence type="ECO:0000313" key="6">
    <source>
        <dbReference type="EMBL" id="KAK9744291.1"/>
    </source>
</evidence>
<dbReference type="InterPro" id="IPR011545">
    <property type="entry name" value="DEAD/DEAH_box_helicase_dom"/>
</dbReference>
<dbReference type="InterPro" id="IPR027417">
    <property type="entry name" value="P-loop_NTPase"/>
</dbReference>
<evidence type="ECO:0000256" key="2">
    <source>
        <dbReference type="ARBA" id="ARBA00022801"/>
    </source>
</evidence>
<evidence type="ECO:0000256" key="3">
    <source>
        <dbReference type="ARBA" id="ARBA00022806"/>
    </source>
</evidence>
<name>A0AAW1MD98_POPJA</name>
<dbReference type="Gene3D" id="3.40.50.300">
    <property type="entry name" value="P-loop containing nucleotide triphosphate hydrolases"/>
    <property type="match status" value="1"/>
</dbReference>
<dbReference type="GO" id="GO:0004386">
    <property type="term" value="F:helicase activity"/>
    <property type="evidence" value="ECO:0007669"/>
    <property type="project" value="UniProtKB-KW"/>
</dbReference>
<evidence type="ECO:0000313" key="7">
    <source>
        <dbReference type="Proteomes" id="UP001458880"/>
    </source>
</evidence>
<sequence>MDKIGKMVFKDIESFNHIQSEVYPVAYHTNENMLICAPTGAGKTNIALLTIVQQIKNFVENDVVRLEKFKIVYVCPMKALASEMTENFSLDCVRLPDESVSFGNDGEF</sequence>
<keyword evidence="1" id="KW-0547">Nucleotide-binding</keyword>
<dbReference type="Pfam" id="PF00270">
    <property type="entry name" value="DEAD"/>
    <property type="match status" value="1"/>
</dbReference>
<evidence type="ECO:0000259" key="5">
    <source>
        <dbReference type="PROSITE" id="PS51192"/>
    </source>
</evidence>
<organism evidence="6 7">
    <name type="scientific">Popillia japonica</name>
    <name type="common">Japanese beetle</name>
    <dbReference type="NCBI Taxonomy" id="7064"/>
    <lineage>
        <taxon>Eukaryota</taxon>
        <taxon>Metazoa</taxon>
        <taxon>Ecdysozoa</taxon>
        <taxon>Arthropoda</taxon>
        <taxon>Hexapoda</taxon>
        <taxon>Insecta</taxon>
        <taxon>Pterygota</taxon>
        <taxon>Neoptera</taxon>
        <taxon>Endopterygota</taxon>
        <taxon>Coleoptera</taxon>
        <taxon>Polyphaga</taxon>
        <taxon>Scarabaeiformia</taxon>
        <taxon>Scarabaeidae</taxon>
        <taxon>Rutelinae</taxon>
        <taxon>Popillia</taxon>
    </lineage>
</organism>
<protein>
    <submittedName>
        <fullName evidence="6">Helicase conserved C-terminal domain</fullName>
    </submittedName>
</protein>
<evidence type="ECO:0000256" key="4">
    <source>
        <dbReference type="ARBA" id="ARBA00022840"/>
    </source>
</evidence>
<comment type="caution">
    <text evidence="6">The sequence shown here is derived from an EMBL/GenBank/DDBJ whole genome shotgun (WGS) entry which is preliminary data.</text>
</comment>
<dbReference type="GO" id="GO:0016787">
    <property type="term" value="F:hydrolase activity"/>
    <property type="evidence" value="ECO:0007669"/>
    <property type="project" value="UniProtKB-KW"/>
</dbReference>
<accession>A0AAW1MD98</accession>
<proteinExistence type="predicted"/>
<dbReference type="PROSITE" id="PS51192">
    <property type="entry name" value="HELICASE_ATP_BIND_1"/>
    <property type="match status" value="1"/>
</dbReference>
<gene>
    <name evidence="6" type="ORF">QE152_g7941</name>
</gene>
<keyword evidence="2" id="KW-0378">Hydrolase</keyword>
<dbReference type="PANTHER" id="PTHR47961:SF13">
    <property type="entry name" value="ACTIVATING SIGNAL COINTEGRATOR 1 COMPLEX SUBUNIT 3"/>
    <property type="match status" value="1"/>
</dbReference>
<keyword evidence="7" id="KW-1185">Reference proteome</keyword>